<gene>
    <name evidence="1" type="ORF">DCCM_3224</name>
</gene>
<protein>
    <submittedName>
        <fullName evidence="1">Uncharacterized protein</fullName>
    </submittedName>
</protein>
<dbReference type="Proteomes" id="UP000239549">
    <property type="component" value="Unassembled WGS sequence"/>
</dbReference>
<evidence type="ECO:0000313" key="1">
    <source>
        <dbReference type="EMBL" id="GBF34112.1"/>
    </source>
</evidence>
<comment type="caution">
    <text evidence="1">The sequence shown here is derived from an EMBL/GenBank/DDBJ whole genome shotgun (WGS) entry which is preliminary data.</text>
</comment>
<dbReference type="RefSeq" id="WP_104372411.1">
    <property type="nucleotide sequence ID" value="NZ_BFAV01000127.1"/>
</dbReference>
<name>A0A2L2XD97_9FIRM</name>
<dbReference type="OrthoDB" id="1809421at2"/>
<dbReference type="EMBL" id="BFAV01000127">
    <property type="protein sequence ID" value="GBF34112.1"/>
    <property type="molecule type" value="Genomic_DNA"/>
</dbReference>
<accession>A0A2L2XD97</accession>
<organism evidence="1 2">
    <name type="scientific">Desulfocucumis palustris</name>
    <dbReference type="NCBI Taxonomy" id="1898651"/>
    <lineage>
        <taxon>Bacteria</taxon>
        <taxon>Bacillati</taxon>
        <taxon>Bacillota</taxon>
        <taxon>Clostridia</taxon>
        <taxon>Eubacteriales</taxon>
        <taxon>Desulfocucumaceae</taxon>
        <taxon>Desulfocucumis</taxon>
    </lineage>
</organism>
<reference evidence="2" key="1">
    <citation type="submission" date="2018-02" db="EMBL/GenBank/DDBJ databases">
        <title>Genome sequence of Desulfocucumis palustris strain NAW-5.</title>
        <authorList>
            <person name="Watanabe M."/>
            <person name="Kojima H."/>
            <person name="Fukui M."/>
        </authorList>
    </citation>
    <scope>NUCLEOTIDE SEQUENCE [LARGE SCALE GENOMIC DNA]</scope>
    <source>
        <strain evidence="2">NAW-5</strain>
    </source>
</reference>
<sequence length="73" mass="8263">MKKIREQVFRVVGDIMRMSSALNTLAKEHEREGYKVERGLAGVVILKLENGEVHFVPAGSTIKQVLYAYRETA</sequence>
<keyword evidence="2" id="KW-1185">Reference proteome</keyword>
<dbReference type="AlphaFoldDB" id="A0A2L2XD97"/>
<evidence type="ECO:0000313" key="2">
    <source>
        <dbReference type="Proteomes" id="UP000239549"/>
    </source>
</evidence>
<proteinExistence type="predicted"/>